<organism evidence="6 7">
    <name type="scientific">Amazona collaria</name>
    <name type="common">yellow-billed parrot</name>
    <dbReference type="NCBI Taxonomy" id="241587"/>
    <lineage>
        <taxon>Eukaryota</taxon>
        <taxon>Metazoa</taxon>
        <taxon>Chordata</taxon>
        <taxon>Craniata</taxon>
        <taxon>Vertebrata</taxon>
        <taxon>Euteleostomi</taxon>
        <taxon>Archelosauria</taxon>
        <taxon>Archosauria</taxon>
        <taxon>Dinosauria</taxon>
        <taxon>Saurischia</taxon>
        <taxon>Theropoda</taxon>
        <taxon>Coelurosauria</taxon>
        <taxon>Aves</taxon>
        <taxon>Neognathae</taxon>
        <taxon>Neoaves</taxon>
        <taxon>Telluraves</taxon>
        <taxon>Australaves</taxon>
        <taxon>Psittaciformes</taxon>
        <taxon>Psittacidae</taxon>
        <taxon>Amazona</taxon>
    </lineage>
</organism>
<dbReference type="GO" id="GO:0000149">
    <property type="term" value="F:SNARE binding"/>
    <property type="evidence" value="ECO:0007669"/>
    <property type="project" value="TreeGrafter"/>
</dbReference>
<comment type="subcellular location">
    <subcellularLocation>
        <location evidence="1">Endoplasmic reticulum</location>
    </subcellularLocation>
</comment>
<dbReference type="Pfam" id="PF08314">
    <property type="entry name" value="Sec39"/>
    <property type="match status" value="1"/>
</dbReference>
<evidence type="ECO:0000256" key="4">
    <source>
        <dbReference type="ARBA" id="ARBA00022927"/>
    </source>
</evidence>
<proteinExistence type="predicted"/>
<dbReference type="AlphaFoldDB" id="A0A8B9FVD7"/>
<dbReference type="InterPro" id="IPR013244">
    <property type="entry name" value="Sec39_domain"/>
</dbReference>
<reference evidence="6" key="1">
    <citation type="submission" date="2025-08" db="UniProtKB">
        <authorList>
            <consortium name="Ensembl"/>
        </authorList>
    </citation>
    <scope>IDENTIFICATION</scope>
</reference>
<dbReference type="PANTHER" id="PTHR15922">
    <property type="entry name" value="NEUROBLASTOMA-AMPLIFIED SEQUENCE"/>
    <property type="match status" value="1"/>
</dbReference>
<keyword evidence="4" id="KW-0653">Protein transport</keyword>
<dbReference type="GO" id="GO:0006890">
    <property type="term" value="P:retrograde vesicle-mediated transport, Golgi to endoplasmic reticulum"/>
    <property type="evidence" value="ECO:0007669"/>
    <property type="project" value="InterPro"/>
</dbReference>
<evidence type="ECO:0000313" key="6">
    <source>
        <dbReference type="Ensembl" id="ENSACOP00000015806.1"/>
    </source>
</evidence>
<feature type="domain" description="Sec39" evidence="5">
    <location>
        <begin position="49"/>
        <end position="371"/>
    </location>
</feature>
<dbReference type="GO" id="GO:0015031">
    <property type="term" value="P:protein transport"/>
    <property type="evidence" value="ECO:0007669"/>
    <property type="project" value="UniProtKB-KW"/>
</dbReference>
<dbReference type="Ensembl" id="ENSACOT00000016366.1">
    <property type="protein sequence ID" value="ENSACOP00000015806.1"/>
    <property type="gene ID" value="ENSACOG00000010022.1"/>
</dbReference>
<name>A0A8B9FVD7_9PSIT</name>
<keyword evidence="2" id="KW-0813">Transport</keyword>
<keyword evidence="7" id="KW-1185">Reference proteome</keyword>
<evidence type="ECO:0000256" key="2">
    <source>
        <dbReference type="ARBA" id="ARBA00022448"/>
    </source>
</evidence>
<protein>
    <submittedName>
        <fullName evidence="6">NBAS subunit of NRZ tethering complex</fullName>
    </submittedName>
</protein>
<accession>A0A8B9FVD7</accession>
<evidence type="ECO:0000259" key="5">
    <source>
        <dbReference type="Pfam" id="PF08314"/>
    </source>
</evidence>
<dbReference type="Proteomes" id="UP000694522">
    <property type="component" value="Unplaced"/>
</dbReference>
<dbReference type="PANTHER" id="PTHR15922:SF2">
    <property type="entry name" value="NBAS SUBUNIT OF NRZ TETHERING COMPLEX"/>
    <property type="match status" value="1"/>
</dbReference>
<evidence type="ECO:0000313" key="7">
    <source>
        <dbReference type="Proteomes" id="UP000694522"/>
    </source>
</evidence>
<evidence type="ECO:0000256" key="1">
    <source>
        <dbReference type="ARBA" id="ARBA00004240"/>
    </source>
</evidence>
<keyword evidence="3" id="KW-0256">Endoplasmic reticulum</keyword>
<dbReference type="GO" id="GO:0070939">
    <property type="term" value="C:Dsl1/NZR complex"/>
    <property type="evidence" value="ECO:0007669"/>
    <property type="project" value="TreeGrafter"/>
</dbReference>
<reference evidence="6" key="2">
    <citation type="submission" date="2025-09" db="UniProtKB">
        <authorList>
            <consortium name="Ensembl"/>
        </authorList>
    </citation>
    <scope>IDENTIFICATION</scope>
</reference>
<sequence>MITALECIYSCERDDQLALCYDILECLPQRGYGPETDKTNTLHDDVDELERILSVSELLEKHGLQKPVSFVKDTKNNVEEAWKLMIRLTRHTGRKQPSVSETHWKELLQDMLDMQQKVYTCLHSDSCYEIFTESLLCSSSIDNIHLAGQMMHCSIWSVDLPSSSKGKPQYRVSYAKSVELVLAASREYFNSSTSLTDICMDLARCCLQLIVDCPSAIQEELDLIRALGYLEEFGVKMLPLQVRLCSDRLSLIKDCLAQMSTNYKQSAKLLGLANLLRVAGDDQMERKGQVLILLVEQALSFQDYKAASMHCQELMAAGYSKSWEVCSQLGQSEGYHDLGMRQELMAFALTHCPPGAIEALLGASSSLQTQILYQTVNYQFFPSEGGENVNTSGPSSLKLAFVCWICSQDETNVSSSQSADLLYWTTSKTMKVLSNTTVTTKAMLHAVSDRQWWIRSLTYLRPLHGHEFGDVLEGGPGENSTVEKQGCHPFYESLIADPYVAEVSLRKLSKVS</sequence>
<evidence type="ECO:0000256" key="3">
    <source>
        <dbReference type="ARBA" id="ARBA00022824"/>
    </source>
</evidence>